<dbReference type="InterPro" id="IPR011991">
    <property type="entry name" value="ArsR-like_HTH"/>
</dbReference>
<proteinExistence type="predicted"/>
<dbReference type="RefSeq" id="WP_189007531.1">
    <property type="nucleotide sequence ID" value="NZ_BMPP01000007.1"/>
</dbReference>
<accession>A0ABQ2EXR8</accession>
<reference evidence="3" key="1">
    <citation type="journal article" date="2019" name="Int. J. Syst. Evol. Microbiol.">
        <title>The Global Catalogue of Microorganisms (GCM) 10K type strain sequencing project: providing services to taxonomists for standard genome sequencing and annotation.</title>
        <authorList>
            <consortium name="The Broad Institute Genomics Platform"/>
            <consortium name="The Broad Institute Genome Sequencing Center for Infectious Disease"/>
            <person name="Wu L."/>
            <person name="Ma J."/>
        </authorList>
    </citation>
    <scope>NUCLEOTIDE SEQUENCE [LARGE SCALE GENOMIC DNA]</scope>
    <source>
        <strain evidence="3">JCM 30331</strain>
    </source>
</reference>
<dbReference type="InterPro" id="IPR036390">
    <property type="entry name" value="WH_DNA-bd_sf"/>
</dbReference>
<evidence type="ECO:0000313" key="3">
    <source>
        <dbReference type="Proteomes" id="UP000647587"/>
    </source>
</evidence>
<evidence type="ECO:0000259" key="1">
    <source>
        <dbReference type="Pfam" id="PF12802"/>
    </source>
</evidence>
<dbReference type="InterPro" id="IPR000835">
    <property type="entry name" value="HTH_MarR-typ"/>
</dbReference>
<dbReference type="CDD" id="cd00090">
    <property type="entry name" value="HTH_ARSR"/>
    <property type="match status" value="1"/>
</dbReference>
<name>A0ABQ2EXR8_9DEIO</name>
<dbReference type="Gene3D" id="1.10.10.10">
    <property type="entry name" value="Winged helix-like DNA-binding domain superfamily/Winged helix DNA-binding domain"/>
    <property type="match status" value="1"/>
</dbReference>
<gene>
    <name evidence="2" type="ORF">GCM10008955_19730</name>
</gene>
<sequence length="227" mass="24548">MSLPLPASSASSVSPERTKTRLLDLVKRFGPQTAQDLASRLDVSVPAARRHLGDLLEQGMLEAKVEKPGGRGRPQHVFALTERGEAAFPNTYSGLCVDVLHHLRDLFGQGAVLKVLDARSLALAERLRTELAGAATLGERAEGLAAHLTELGFDAVAHRESVGAGGEEVWYITQRHCPNLSVARQYHELCVSELTLYRNLFGVPVSRETRIACGQGCCRYRIGAAGP</sequence>
<organism evidence="2 3">
    <name type="scientific">Deinococcus malanensis</name>
    <dbReference type="NCBI Taxonomy" id="1706855"/>
    <lineage>
        <taxon>Bacteria</taxon>
        <taxon>Thermotogati</taxon>
        <taxon>Deinococcota</taxon>
        <taxon>Deinococci</taxon>
        <taxon>Deinococcales</taxon>
        <taxon>Deinococcaceae</taxon>
        <taxon>Deinococcus</taxon>
    </lineage>
</organism>
<feature type="domain" description="HTH marR-type" evidence="1">
    <location>
        <begin position="17"/>
        <end position="71"/>
    </location>
</feature>
<comment type="caution">
    <text evidence="2">The sequence shown here is derived from an EMBL/GenBank/DDBJ whole genome shotgun (WGS) entry which is preliminary data.</text>
</comment>
<dbReference type="EMBL" id="BMPP01000007">
    <property type="protein sequence ID" value="GGK26010.1"/>
    <property type="molecule type" value="Genomic_DNA"/>
</dbReference>
<dbReference type="Proteomes" id="UP000647587">
    <property type="component" value="Unassembled WGS sequence"/>
</dbReference>
<evidence type="ECO:0000313" key="2">
    <source>
        <dbReference type="EMBL" id="GGK26010.1"/>
    </source>
</evidence>
<dbReference type="SUPFAM" id="SSF46785">
    <property type="entry name" value="Winged helix' DNA-binding domain"/>
    <property type="match status" value="1"/>
</dbReference>
<dbReference type="InterPro" id="IPR036388">
    <property type="entry name" value="WH-like_DNA-bd_sf"/>
</dbReference>
<protein>
    <submittedName>
        <fullName evidence="2">Transcriptional regulator</fullName>
    </submittedName>
</protein>
<dbReference type="Pfam" id="PF12802">
    <property type="entry name" value="MarR_2"/>
    <property type="match status" value="1"/>
</dbReference>
<keyword evidence="3" id="KW-1185">Reference proteome</keyword>